<keyword evidence="4" id="KW-0808">Transferase</keyword>
<keyword evidence="6 8" id="KW-1133">Transmembrane helix</keyword>
<name>A0A512B3R0_9BACT</name>
<feature type="transmembrane region" description="Helical" evidence="8">
    <location>
        <begin position="319"/>
        <end position="338"/>
    </location>
</feature>
<evidence type="ECO:0000256" key="1">
    <source>
        <dbReference type="ARBA" id="ARBA00004651"/>
    </source>
</evidence>
<keyword evidence="10" id="KW-1185">Reference proteome</keyword>
<keyword evidence="7 8" id="KW-0472">Membrane</keyword>
<evidence type="ECO:0000256" key="6">
    <source>
        <dbReference type="ARBA" id="ARBA00022989"/>
    </source>
</evidence>
<feature type="transmembrane region" description="Helical" evidence="8">
    <location>
        <begin position="103"/>
        <end position="124"/>
    </location>
</feature>
<dbReference type="OrthoDB" id="868283at2"/>
<dbReference type="PANTHER" id="PTHR33908:SF11">
    <property type="entry name" value="MEMBRANE PROTEIN"/>
    <property type="match status" value="1"/>
</dbReference>
<protein>
    <recommendedName>
        <fullName evidence="11">Glycosyltransferase RgtA/B/C/D-like domain-containing protein</fullName>
    </recommendedName>
</protein>
<dbReference type="GO" id="GO:0005886">
    <property type="term" value="C:plasma membrane"/>
    <property type="evidence" value="ECO:0007669"/>
    <property type="project" value="UniProtKB-SubCell"/>
</dbReference>
<evidence type="ECO:0000256" key="7">
    <source>
        <dbReference type="ARBA" id="ARBA00023136"/>
    </source>
</evidence>
<sequence>MPDQARFIKLYYILIILLCLGARYYLLPQVCLTDYDSIRNWQIVQEIGQGDFTHVFHHASPGFFLFYSLFTPFLKGVTGYILINSLFNIGAVVLLIRFMRRHLAIPVPEAHLTGLLFGLSVFAVSTGRNFATESMSMFLFMLLLERYYQRLVHHDAKAFLQVAALLAVSLTINYKFLLLLPVAVLLELWVWDKVLTFRNLVFAGIIICIPFVLFTLVALLVNLPFYIYTAAVFNIKNPLTPNPAQRVGYFNADFLFYLQYIWDFELPVLVPALFLFPVVYQWELFKQPWRSLDIYKYLFFINYAVLAGMHLLIKAPRGLTFIYGLLYLLFYLVLKKLIPNRSLIIGLLAAGTFAQIWKLQETIYTYSRTSYPAVAQYLQSKNITRIATTVSIGLAPAATQNNIVVKSIISETELPALKKQGYEYVLLDNYYKVANVRNFKKLEKLPALQSWKEPSLLSPLLYLDHAEFNNLTYSHIMANQKKALQDSAQLRLIKIPD</sequence>
<gene>
    <name evidence="9" type="ORF">AAE02nite_40910</name>
</gene>
<reference evidence="9 10" key="1">
    <citation type="submission" date="2019-07" db="EMBL/GenBank/DDBJ databases">
        <title>Whole genome shotgun sequence of Adhaeribacter aerolatus NBRC 106133.</title>
        <authorList>
            <person name="Hosoyama A."/>
            <person name="Uohara A."/>
            <person name="Ohji S."/>
            <person name="Ichikawa N."/>
        </authorList>
    </citation>
    <scope>NUCLEOTIDE SEQUENCE [LARGE SCALE GENOMIC DNA]</scope>
    <source>
        <strain evidence="9 10">NBRC 106133</strain>
    </source>
</reference>
<evidence type="ECO:0008006" key="11">
    <source>
        <dbReference type="Google" id="ProtNLM"/>
    </source>
</evidence>
<dbReference type="AlphaFoldDB" id="A0A512B3R0"/>
<keyword evidence="2" id="KW-1003">Cell membrane</keyword>
<keyword evidence="3" id="KW-0328">Glycosyltransferase</keyword>
<accession>A0A512B3R0</accession>
<dbReference type="GO" id="GO:0009103">
    <property type="term" value="P:lipopolysaccharide biosynthetic process"/>
    <property type="evidence" value="ECO:0007669"/>
    <property type="project" value="UniProtKB-ARBA"/>
</dbReference>
<comment type="caution">
    <text evidence="9">The sequence shown here is derived from an EMBL/GenBank/DDBJ whole genome shotgun (WGS) entry which is preliminary data.</text>
</comment>
<dbReference type="InterPro" id="IPR050297">
    <property type="entry name" value="LipidA_mod_glycosyltrf_83"/>
</dbReference>
<dbReference type="GO" id="GO:0016763">
    <property type="term" value="F:pentosyltransferase activity"/>
    <property type="evidence" value="ECO:0007669"/>
    <property type="project" value="TreeGrafter"/>
</dbReference>
<keyword evidence="5 8" id="KW-0812">Transmembrane</keyword>
<evidence type="ECO:0000256" key="5">
    <source>
        <dbReference type="ARBA" id="ARBA00022692"/>
    </source>
</evidence>
<evidence type="ECO:0000313" key="10">
    <source>
        <dbReference type="Proteomes" id="UP000321532"/>
    </source>
</evidence>
<evidence type="ECO:0000256" key="2">
    <source>
        <dbReference type="ARBA" id="ARBA00022475"/>
    </source>
</evidence>
<evidence type="ECO:0000256" key="3">
    <source>
        <dbReference type="ARBA" id="ARBA00022676"/>
    </source>
</evidence>
<feature type="transmembrane region" description="Helical" evidence="8">
    <location>
        <begin position="200"/>
        <end position="225"/>
    </location>
</feature>
<proteinExistence type="predicted"/>
<comment type="subcellular location">
    <subcellularLocation>
        <location evidence="1">Cell membrane</location>
        <topology evidence="1">Multi-pass membrane protein</topology>
    </subcellularLocation>
</comment>
<feature type="transmembrane region" description="Helical" evidence="8">
    <location>
        <begin position="268"/>
        <end position="285"/>
    </location>
</feature>
<feature type="transmembrane region" description="Helical" evidence="8">
    <location>
        <begin position="77"/>
        <end position="96"/>
    </location>
</feature>
<dbReference type="Proteomes" id="UP000321532">
    <property type="component" value="Unassembled WGS sequence"/>
</dbReference>
<dbReference type="EMBL" id="BJYS01000036">
    <property type="protein sequence ID" value="GEO06427.1"/>
    <property type="molecule type" value="Genomic_DNA"/>
</dbReference>
<evidence type="ECO:0000256" key="4">
    <source>
        <dbReference type="ARBA" id="ARBA00022679"/>
    </source>
</evidence>
<organism evidence="9 10">
    <name type="scientific">Adhaeribacter aerolatus</name>
    <dbReference type="NCBI Taxonomy" id="670289"/>
    <lineage>
        <taxon>Bacteria</taxon>
        <taxon>Pseudomonadati</taxon>
        <taxon>Bacteroidota</taxon>
        <taxon>Cytophagia</taxon>
        <taxon>Cytophagales</taxon>
        <taxon>Hymenobacteraceae</taxon>
        <taxon>Adhaeribacter</taxon>
    </lineage>
</organism>
<dbReference type="RefSeq" id="WP_146902433.1">
    <property type="nucleotide sequence ID" value="NZ_BJYS01000036.1"/>
</dbReference>
<feature type="transmembrane region" description="Helical" evidence="8">
    <location>
        <begin position="297"/>
        <end position="313"/>
    </location>
</feature>
<feature type="transmembrane region" description="Helical" evidence="8">
    <location>
        <begin position="160"/>
        <end position="180"/>
    </location>
</feature>
<evidence type="ECO:0000313" key="9">
    <source>
        <dbReference type="EMBL" id="GEO06427.1"/>
    </source>
</evidence>
<feature type="transmembrane region" description="Helical" evidence="8">
    <location>
        <begin position="7"/>
        <end position="26"/>
    </location>
</feature>
<evidence type="ECO:0000256" key="8">
    <source>
        <dbReference type="SAM" id="Phobius"/>
    </source>
</evidence>
<dbReference type="PANTHER" id="PTHR33908">
    <property type="entry name" value="MANNOSYLTRANSFERASE YKCB-RELATED"/>
    <property type="match status" value="1"/>
</dbReference>